<name>A0A7S1STA7_9CHLO</name>
<dbReference type="EMBL" id="HBGG01020585">
    <property type="protein sequence ID" value="CAD9208440.1"/>
    <property type="molecule type" value="Transcribed_RNA"/>
</dbReference>
<gene>
    <name evidence="4" type="ORF">TCHU04912_LOCUS10677</name>
</gene>
<feature type="region of interest" description="Disordered" evidence="3">
    <location>
        <begin position="444"/>
        <end position="524"/>
    </location>
</feature>
<feature type="region of interest" description="Disordered" evidence="3">
    <location>
        <begin position="388"/>
        <end position="408"/>
    </location>
</feature>
<organism evidence="4">
    <name type="scientific">Tetraselmis chuii</name>
    <dbReference type="NCBI Taxonomy" id="63592"/>
    <lineage>
        <taxon>Eukaryota</taxon>
        <taxon>Viridiplantae</taxon>
        <taxon>Chlorophyta</taxon>
        <taxon>core chlorophytes</taxon>
        <taxon>Chlorodendrophyceae</taxon>
        <taxon>Chlorodendrales</taxon>
        <taxon>Chlorodendraceae</taxon>
        <taxon>Tetraselmis</taxon>
    </lineage>
</organism>
<dbReference type="AlphaFoldDB" id="A0A7S1STA7"/>
<feature type="repeat" description="PPR" evidence="2">
    <location>
        <begin position="257"/>
        <end position="291"/>
    </location>
</feature>
<dbReference type="PANTHER" id="PTHR47936">
    <property type="entry name" value="PPR_LONG DOMAIN-CONTAINING PROTEIN"/>
    <property type="match status" value="1"/>
</dbReference>
<dbReference type="InterPro" id="IPR011990">
    <property type="entry name" value="TPR-like_helical_dom_sf"/>
</dbReference>
<reference evidence="4" key="1">
    <citation type="submission" date="2021-01" db="EMBL/GenBank/DDBJ databases">
        <authorList>
            <person name="Corre E."/>
            <person name="Pelletier E."/>
            <person name="Niang G."/>
            <person name="Scheremetjew M."/>
            <person name="Finn R."/>
            <person name="Kale V."/>
            <person name="Holt S."/>
            <person name="Cochrane G."/>
            <person name="Meng A."/>
            <person name="Brown T."/>
            <person name="Cohen L."/>
        </authorList>
    </citation>
    <scope>NUCLEOTIDE SEQUENCE</scope>
    <source>
        <strain evidence="4">PLY429</strain>
    </source>
</reference>
<evidence type="ECO:0000256" key="3">
    <source>
        <dbReference type="SAM" id="MobiDB-lite"/>
    </source>
</evidence>
<dbReference type="NCBIfam" id="TIGR00756">
    <property type="entry name" value="PPR"/>
    <property type="match status" value="2"/>
</dbReference>
<dbReference type="InterPro" id="IPR002885">
    <property type="entry name" value="PPR_rpt"/>
</dbReference>
<dbReference type="Pfam" id="PF13041">
    <property type="entry name" value="PPR_2"/>
    <property type="match status" value="2"/>
</dbReference>
<dbReference type="PANTHER" id="PTHR47936:SF1">
    <property type="entry name" value="PENTATRICOPEPTIDE REPEAT-CONTAINING PROTEIN GUN1, CHLOROPLASTIC"/>
    <property type="match status" value="1"/>
</dbReference>
<evidence type="ECO:0000256" key="2">
    <source>
        <dbReference type="PROSITE-ProRule" id="PRU00708"/>
    </source>
</evidence>
<evidence type="ECO:0000313" key="4">
    <source>
        <dbReference type="EMBL" id="CAD9208440.1"/>
    </source>
</evidence>
<feature type="compositionally biased region" description="Polar residues" evidence="3">
    <location>
        <begin position="469"/>
        <end position="487"/>
    </location>
</feature>
<feature type="repeat" description="PPR" evidence="2">
    <location>
        <begin position="146"/>
        <end position="180"/>
    </location>
</feature>
<accession>A0A7S1STA7</accession>
<feature type="compositionally biased region" description="Basic residues" evidence="3">
    <location>
        <begin position="514"/>
        <end position="524"/>
    </location>
</feature>
<feature type="repeat" description="PPR" evidence="2">
    <location>
        <begin position="181"/>
        <end position="217"/>
    </location>
</feature>
<feature type="compositionally biased region" description="Low complexity" evidence="3">
    <location>
        <begin position="459"/>
        <end position="468"/>
    </location>
</feature>
<dbReference type="Pfam" id="PF13812">
    <property type="entry name" value="PPR_3"/>
    <property type="match status" value="1"/>
</dbReference>
<dbReference type="Gene3D" id="1.25.40.10">
    <property type="entry name" value="Tetratricopeptide repeat domain"/>
    <property type="match status" value="2"/>
</dbReference>
<feature type="repeat" description="PPR" evidence="2">
    <location>
        <begin position="292"/>
        <end position="322"/>
    </location>
</feature>
<evidence type="ECO:0008006" key="5">
    <source>
        <dbReference type="Google" id="ProtNLM"/>
    </source>
</evidence>
<evidence type="ECO:0000256" key="1">
    <source>
        <dbReference type="ARBA" id="ARBA00022737"/>
    </source>
</evidence>
<keyword evidence="1" id="KW-0677">Repeat</keyword>
<proteinExistence type="predicted"/>
<protein>
    <recommendedName>
        <fullName evidence="5">Pentacotripeptide-repeat region of PRORP domain-containing protein</fullName>
    </recommendedName>
</protein>
<sequence>MSTPVTAPKHLTPSSLPYTKEDVLDAQEIVEDILVYAAEKDAEAGAEERYKRIANPCPPANAVQYVLERTDNLEDIVQALVLREMVRRGEIDLCLAAYDWFLGNCETPVIPQFYNAALTACGSHFQHVGKAKEVLEDCLAVGVEPSALSYNMVLAACSHSGQWEAAFSIFERAMESGLKPNSFTFDILIRACNFKGAGKWEKAMVAVKRMQDCGIELPDSIVDALMGVCTTAMRKAERWQEAMAVFLGLQKLGMERVPQAFNELLRACSRDRAWEKALDVFEHMQRMRVTASTETYNALIHACYRSSESGKVLEIFEWMMEGRGGSSPIRPDTETFNTLIAACHERGMLEKACEIVAWMEGSMVDFNGDTFEELIGTLEVAEMWDKKGREQSGGMPTRRGKISTKFAPRPAPFDGMRMMYIENMEERFMEELLSLDKLGVQHWAPATMQPPPADHKLSLSHSQSLPPSTGFSQDSFRVPMSTSSRTDTLPHIGHTDSGRRMPLPTASASPANLTRHRRRPPPIY</sequence>
<dbReference type="PROSITE" id="PS51375">
    <property type="entry name" value="PPR"/>
    <property type="match status" value="5"/>
</dbReference>
<feature type="repeat" description="PPR" evidence="2">
    <location>
        <begin position="332"/>
        <end position="362"/>
    </location>
</feature>